<dbReference type="SMART" id="SM00486">
    <property type="entry name" value="POLBc"/>
    <property type="match status" value="1"/>
</dbReference>
<feature type="binding site" evidence="28">
    <location>
        <position position="307"/>
    </location>
    <ligand>
        <name>Mg(2+)</name>
        <dbReference type="ChEBI" id="CHEBI:18420"/>
        <label>1</label>
    </ligand>
</feature>
<dbReference type="InterPro" id="IPR056435">
    <property type="entry name" value="DPOD/Z_N"/>
</dbReference>
<dbReference type="Gene3D" id="3.30.342.10">
    <property type="entry name" value="DNA Polymerase, chain B, domain 1"/>
    <property type="match status" value="1"/>
</dbReference>
<evidence type="ECO:0000256" key="1">
    <source>
        <dbReference type="ARBA" id="ARBA00001936"/>
    </source>
</evidence>
<keyword evidence="13 28" id="KW-0479">Metal-binding</keyword>
<dbReference type="SUPFAM" id="SSF56219">
    <property type="entry name" value="DNase I-like"/>
    <property type="match status" value="1"/>
</dbReference>
<evidence type="ECO:0000313" key="33">
    <source>
        <dbReference type="EMBL" id="GAO52548.1"/>
    </source>
</evidence>
<evidence type="ECO:0000256" key="27">
    <source>
        <dbReference type="PIRSR" id="PIRSR604808-1"/>
    </source>
</evidence>
<keyword evidence="21" id="KW-0411">Iron-sulfur</keyword>
<dbReference type="PROSITE" id="PS00728">
    <property type="entry name" value="AP_NUCLEASE_F1_3"/>
    <property type="match status" value="1"/>
</dbReference>
<dbReference type="PRINTS" id="PR00106">
    <property type="entry name" value="DNAPOLB"/>
</dbReference>
<dbReference type="Pfam" id="PF24065">
    <property type="entry name" value="REV3_N"/>
    <property type="match status" value="1"/>
</dbReference>
<keyword evidence="16" id="KW-0378">Hydrolase</keyword>
<dbReference type="GO" id="GO:0003887">
    <property type="term" value="F:DNA-directed DNA polymerase activity"/>
    <property type="evidence" value="ECO:0007669"/>
    <property type="project" value="UniProtKB-KW"/>
</dbReference>
<keyword evidence="12" id="KW-0235">DNA replication</keyword>
<dbReference type="Pfam" id="PF24055">
    <property type="entry name" value="POL3_N"/>
    <property type="match status" value="1"/>
</dbReference>
<dbReference type="CDD" id="cd05534">
    <property type="entry name" value="POLBc_zeta"/>
    <property type="match status" value="1"/>
</dbReference>
<evidence type="ECO:0000256" key="5">
    <source>
        <dbReference type="ARBA" id="ARBA00007092"/>
    </source>
</evidence>
<evidence type="ECO:0000256" key="28">
    <source>
        <dbReference type="PIRSR" id="PIRSR604808-2"/>
    </source>
</evidence>
<reference evidence="33 34" key="3">
    <citation type="journal article" date="2015" name="Genome Announc.">
        <title>Draft Genome Sequence of the Archiascomycetous Yeast Saitoella complicata.</title>
        <authorList>
            <person name="Yamauchi K."/>
            <person name="Kondo S."/>
            <person name="Hamamoto M."/>
            <person name="Takahashi Y."/>
            <person name="Ogura Y."/>
            <person name="Hayashi T."/>
            <person name="Nishida H."/>
        </authorList>
    </citation>
    <scope>NUCLEOTIDE SEQUENCE [LARGE SCALE GENOMIC DNA]</scope>
    <source>
        <strain evidence="33 34">NRRL Y-17804</strain>
    </source>
</reference>
<evidence type="ECO:0000256" key="6">
    <source>
        <dbReference type="ARBA" id="ARBA00012417"/>
    </source>
</evidence>
<dbReference type="GO" id="GO:0004519">
    <property type="term" value="F:endonuclease activity"/>
    <property type="evidence" value="ECO:0007669"/>
    <property type="project" value="InterPro"/>
</dbReference>
<proteinExistence type="inferred from homology"/>
<keyword evidence="23" id="KW-0234">DNA repair</keyword>
<comment type="cofactor">
    <cofactor evidence="2">
        <name>[4Fe-4S] cluster</name>
        <dbReference type="ChEBI" id="CHEBI:49883"/>
    </cofactor>
</comment>
<reference evidence="33 34" key="1">
    <citation type="journal article" date="2011" name="J. Gen. Appl. Microbiol.">
        <title>Draft genome sequencing of the enigmatic yeast Saitoella complicata.</title>
        <authorList>
            <person name="Nishida H."/>
            <person name="Hamamoto M."/>
            <person name="Sugiyama J."/>
        </authorList>
    </citation>
    <scope>NUCLEOTIDE SEQUENCE [LARGE SCALE GENOMIC DNA]</scope>
    <source>
        <strain evidence="33 34">NRRL Y-17804</strain>
    </source>
</reference>
<evidence type="ECO:0000256" key="25">
    <source>
        <dbReference type="ARBA" id="ARBA00049244"/>
    </source>
</evidence>
<dbReference type="SUPFAM" id="SSF53098">
    <property type="entry name" value="Ribonuclease H-like"/>
    <property type="match status" value="1"/>
</dbReference>
<dbReference type="GO" id="GO:0003677">
    <property type="term" value="F:DNA binding"/>
    <property type="evidence" value="ECO:0007669"/>
    <property type="project" value="UniProtKB-KW"/>
</dbReference>
<dbReference type="Gene3D" id="3.60.10.10">
    <property type="entry name" value="Endonuclease/exonuclease/phosphatase"/>
    <property type="match status" value="1"/>
</dbReference>
<evidence type="ECO:0000256" key="31">
    <source>
        <dbReference type="SAM" id="MobiDB-lite"/>
    </source>
</evidence>
<dbReference type="InterPro" id="IPR017964">
    <property type="entry name" value="DNA-dir_DNA_pol_B_CS"/>
</dbReference>
<evidence type="ECO:0000259" key="32">
    <source>
        <dbReference type="PROSITE" id="PS51999"/>
    </source>
</evidence>
<dbReference type="PANTHER" id="PTHR45812">
    <property type="entry name" value="DNA POLYMERASE ZETA CATALYTIC SUBUNIT"/>
    <property type="match status" value="1"/>
</dbReference>
<evidence type="ECO:0000256" key="7">
    <source>
        <dbReference type="ARBA" id="ARBA00013541"/>
    </source>
</evidence>
<dbReference type="PROSITE" id="PS00116">
    <property type="entry name" value="DNA_POLYMERASE_B"/>
    <property type="match status" value="1"/>
</dbReference>
<evidence type="ECO:0000256" key="17">
    <source>
        <dbReference type="ARBA" id="ARBA00022833"/>
    </source>
</evidence>
<keyword evidence="9" id="KW-0004">4Fe-4S</keyword>
<dbReference type="InterPro" id="IPR023211">
    <property type="entry name" value="DNA_pol_palm_dom_sf"/>
</dbReference>
<keyword evidence="24" id="KW-0539">Nucleus</keyword>
<dbReference type="InterPro" id="IPR006172">
    <property type="entry name" value="DNA-dir_DNA_pol_B"/>
</dbReference>
<dbReference type="FunFam" id="3.30.342.10:FF:000018">
    <property type="entry name" value="DNA polymerase"/>
    <property type="match status" value="1"/>
</dbReference>
<dbReference type="InterPro" id="IPR036691">
    <property type="entry name" value="Endo/exonu/phosph_ase_sf"/>
</dbReference>
<dbReference type="Gene3D" id="1.10.287.690">
    <property type="entry name" value="Helix hairpin bin"/>
    <property type="match status" value="1"/>
</dbReference>
<dbReference type="SUPFAM" id="SSF56672">
    <property type="entry name" value="DNA/RNA polymerases"/>
    <property type="match status" value="1"/>
</dbReference>
<dbReference type="CDD" id="cd05778">
    <property type="entry name" value="DNA_polB_zeta_exo"/>
    <property type="match status" value="1"/>
</dbReference>
<dbReference type="PANTHER" id="PTHR45812:SF1">
    <property type="entry name" value="DNA POLYMERASE ZETA CATALYTIC SUBUNIT"/>
    <property type="match status" value="1"/>
</dbReference>
<gene>
    <name evidence="33" type="ORF">G7K_6622-t1</name>
</gene>
<evidence type="ECO:0000256" key="13">
    <source>
        <dbReference type="ARBA" id="ARBA00022723"/>
    </source>
</evidence>
<evidence type="ECO:0000256" key="11">
    <source>
        <dbReference type="ARBA" id="ARBA00022695"/>
    </source>
</evidence>
<evidence type="ECO:0000256" key="3">
    <source>
        <dbReference type="ARBA" id="ARBA00004123"/>
    </source>
</evidence>
<evidence type="ECO:0000256" key="21">
    <source>
        <dbReference type="ARBA" id="ARBA00023014"/>
    </source>
</evidence>
<dbReference type="InterPro" id="IPR020847">
    <property type="entry name" value="AP_endonuclease_F1_BS"/>
</dbReference>
<feature type="binding site" evidence="28">
    <location>
        <position position="43"/>
    </location>
    <ligand>
        <name>Mg(2+)</name>
        <dbReference type="ChEBI" id="CHEBI:18420"/>
        <label>1</label>
    </ligand>
</feature>
<evidence type="ECO:0000256" key="18">
    <source>
        <dbReference type="ARBA" id="ARBA00022842"/>
    </source>
</evidence>
<keyword evidence="14" id="KW-0227">DNA damage</keyword>
<feature type="site" description="Interaction with DNA substrate" evidence="29">
    <location>
        <position position="307"/>
    </location>
</feature>
<organism evidence="33 34">
    <name type="scientific">Saitoella complicata (strain BCRC 22490 / CBS 7301 / JCM 7358 / NBRC 10748 / NRRL Y-17804)</name>
    <dbReference type="NCBI Taxonomy" id="698492"/>
    <lineage>
        <taxon>Eukaryota</taxon>
        <taxon>Fungi</taxon>
        <taxon>Dikarya</taxon>
        <taxon>Ascomycota</taxon>
        <taxon>Taphrinomycotina</taxon>
        <taxon>Taphrinomycotina incertae sedis</taxon>
        <taxon>Saitoella</taxon>
    </lineage>
</organism>
<dbReference type="Proteomes" id="UP000033140">
    <property type="component" value="Unassembled WGS sequence"/>
</dbReference>
<dbReference type="Pfam" id="PF03104">
    <property type="entry name" value="DNA_pol_B_exo1"/>
    <property type="match status" value="1"/>
</dbReference>
<dbReference type="InterPro" id="IPR043502">
    <property type="entry name" value="DNA/RNA_pol_sf"/>
</dbReference>
<dbReference type="InterPro" id="IPR020848">
    <property type="entry name" value="AP_endonuclease_F1_CS"/>
</dbReference>
<dbReference type="InterPro" id="IPR006133">
    <property type="entry name" value="DNA-dir_DNA_pol_B_exonuc"/>
</dbReference>
<dbReference type="PROSITE" id="PS51435">
    <property type="entry name" value="AP_NUCLEASE_F1_4"/>
    <property type="match status" value="1"/>
</dbReference>
<dbReference type="InterPro" id="IPR012337">
    <property type="entry name" value="RNaseH-like_sf"/>
</dbReference>
<accession>A0A0E9NS14</accession>
<feature type="site" description="Transition state stabilizer" evidence="29">
    <location>
        <position position="195"/>
    </location>
</feature>
<feature type="region of interest" description="Disordered" evidence="31">
    <location>
        <begin position="1086"/>
        <end position="1151"/>
    </location>
</feature>
<dbReference type="STRING" id="698492.A0A0E9NS14"/>
<comment type="cofactor">
    <cofactor evidence="1">
        <name>Mn(2+)</name>
        <dbReference type="ChEBI" id="CHEBI:29035"/>
    </cofactor>
</comment>
<feature type="binding site" evidence="28">
    <location>
        <position position="195"/>
    </location>
    <ligand>
        <name>Mg(2+)</name>
        <dbReference type="ChEBI" id="CHEBI:18420"/>
        <label>1</label>
    </ligand>
</feature>
<feature type="compositionally biased region" description="Basic and acidic residues" evidence="31">
    <location>
        <begin position="1101"/>
        <end position="1111"/>
    </location>
</feature>
<sequence>MRILSWNVNGIRNPFAYAPFNSMSKSYKLLLDHLDADIICLQETKIQMKDLTIDMVAVEGYDAFFSLPRQKKGYSGVVVYVRRERCVPVKAEEGVTGRLGMIWDKDRMYMDSTNAIGGYPPDSAYTMPPATLDSEGRAVILDFNLFVFIGLYCPANSGATDEGREFRRAYLKAVEDRVKCLREEGREVVVVGDLNVCRSGMDTAEGAKLCKDEEWVNDFGRLWMTRLVGPPPSLDDNEEAEEAPRLLEDLCRKFNPEREGMFTCWNTRLNSRPNNYGARIDYVLTSPGLAHWSSHADIRPDVMGSDHCPVYADFKHELLPESNEEEKEQRWLLDLVNPQGTFVQNVRVAPPPPPPQLCAKNTGDFKGRQSLKDLFAKGASSACSGNASPVAAAESVPSNATFQAAAPLKRAASDALGSNAGETKKTTKIPKITKDASPGQKSLRGFFTAKAPAPAVQQSDPPVKVSKSTQATIVATEAPANLDCVDICDPPKTLAEAKPSGTITEADYAIIQPETTRSSWSTLFTKPTAPLCTTHNEPCTELTSKKPGPNMGRRFWICSRPVGPGYDNGERPKGEVNREWRSTELVSQSRLCDMRLPFRFTLDNIDSYQNPPGPLDRNHSGHDPPTVVYPKVPIIRIFGTTEGGQKVMAHVHGVYPYLYVEYTGSLVPDTVQTEIHRLHTSINRAMCLSFRRNPDDVKNIYVARITLVKGVPFYGLNVGWKFYFKIYMLSPGYMTRLTELLARGMIMKRVLQPYEAHIPYLLQFMIDYNLYGCGFMKLKAVGFRQPLPEPPESDGQEQVSEGDSSQLLYNTDTVPSTLVQPSASFSRLSYSELEIDIQASAIINRTWVLPRPLHHDFTERLNPYDPTSQLVHSMRELWQDEQNRRSAKGMPSTIPTPSVGEERVRDKGWVHEEEYWEALEVRMREERGRLGGVRPRFGTWVKPTPFESLVQTAFESVKDMFLQEGPDPEELDANGIGNGSDVNVGAASSQARELATDESWIRMSGHSEAEVDEIAIMAMEQLEDADDPNDWVAKEDENVGDGEEEDEGVGLDEGRDLQQINEAEQLVDGLEDAADTPYKRRKRVLDAMQSGDSEDATPSRLIDHKRLKTENGGDLGSFSSPISKQTKHSARRHSQTSVPRSSNGVSVEGGSCTSSAEHAAVRHLATSLSIPSIALYRQRPPTSEMLLSTCDEYDLPRVVYTQPHWGNISDVEPGAREYAGKEFVIKGDTMNYLDYFETPYSALADSSSARNALDKPRSSLWMYGKPPVSRRDAVAWLSSRSIGFTVTRKPEHGISQVEGPTQKNPFGAKYTPGPANARMLQPQTQSVLSLEIHVNTRAGNHPDPKKDEVAAVIWCLQRTSASQAAGRAECDVTLGAVTVSDSDITSARFSLQAHEGTAVETELDVVNYLIDLVRNSDPDILAGFEVQSSSWGYLIERARLAYDFNLCNEFSRVREESHGRFGKDNDRWGFNHASAIRVTGRHVINIWRAMRAELNLQQYTLENITFHLLHRRIPHYSNADLSTWYTSSSPSRRARVLDYYLSRVQLNLDILRKQELVERTSEQARVLGVDFYSVFSRGSQFKVESSMFRIAKPESYMLISPTRKQVGSQNALECIPLVMEPQAKFYSDPVIVLDFQSLYPSIVIAYNYCYSTCLGRVETWRGENKMGFLDHKLPPGLLELLADDVTVAPNGFVYAKPSLRKSLLAKMLSELLDTRIMVKDSMKLHKDDKELQKLLNNRQLALKLLANVTYGYTSASFSGRMPCAEIADSIVQSGRETLEKAIEVIHSTREWGAEVVYGDTDSLFVHLPGRTKDEAFDIGYAIADTITAMNPPPVKLKFEKVYLPSVLLAKKRYVGFKYEHRNAQEPEFDAKGIETVRRDGIPAIQKMMETSLKILFRTANLSAVKRYFQRQCSKIITNRVSIQDFTFAKEVKMGTYSENGVPPPGAVISARKMAEDARAEPQYGERVPYVVVAGAPGSRIVDKAVSPEEMISNPELRLDHQYYIERTIIPPLERVFNIMGVNVSSWWKDMPKAAQISWSDSYTRHQYKSDIDSFVDRRLCISCMKREPIDQDVCQVCKKNSEGVAFQLAMRTKQAAEQNAGLQAVCTSCCAVPSGSDIRCDSRDCPVYYRRVRAASAWRSQSATKIPATDITW</sequence>
<keyword evidence="19" id="KW-0239">DNA-directed DNA polymerase</keyword>
<dbReference type="InterPro" id="IPR036397">
    <property type="entry name" value="RNaseH_sf"/>
</dbReference>
<evidence type="ECO:0000256" key="2">
    <source>
        <dbReference type="ARBA" id="ARBA00001966"/>
    </source>
</evidence>
<feature type="site" description="Important for catalytic activity" evidence="29">
    <location>
        <position position="281"/>
    </location>
</feature>
<dbReference type="Pfam" id="PF14260">
    <property type="entry name" value="zf-C4pol"/>
    <property type="match status" value="1"/>
</dbReference>
<evidence type="ECO:0000313" key="34">
    <source>
        <dbReference type="Proteomes" id="UP000033140"/>
    </source>
</evidence>
<keyword evidence="15 30" id="KW-0863">Zinc-finger</keyword>
<reference evidence="33 34" key="2">
    <citation type="journal article" date="2014" name="J. Gen. Appl. Microbiol.">
        <title>The early diverging ascomycetous budding yeast Saitoella complicata has three histone deacetylases belonging to the Clr6, Hos2, and Rpd3 lineages.</title>
        <authorList>
            <person name="Nishida H."/>
            <person name="Matsumoto T."/>
            <person name="Kondo S."/>
            <person name="Hamamoto M."/>
            <person name="Yoshikawa H."/>
        </authorList>
    </citation>
    <scope>NUCLEOTIDE SEQUENCE [LARGE SCALE GENOMIC DNA]</scope>
    <source>
        <strain evidence="33 34">NRRL Y-17804</strain>
    </source>
</reference>
<dbReference type="GO" id="GO:0016787">
    <property type="term" value="F:hydrolase activity"/>
    <property type="evidence" value="ECO:0007669"/>
    <property type="project" value="UniProtKB-KW"/>
</dbReference>
<protein>
    <recommendedName>
        <fullName evidence="8">DNA polymerase zeta catalytic subunit</fullName>
        <ecNumber evidence="6">2.7.7.7</ecNumber>
    </recommendedName>
    <alternativeName>
        <fullName evidence="7">DNA-(apurinic or apyrimidinic site) endonuclease 2</fullName>
    </alternativeName>
</protein>
<dbReference type="OMA" id="GRNKMGF"/>
<dbReference type="InterPro" id="IPR056447">
    <property type="entry name" value="REV3_N"/>
</dbReference>
<feature type="binding site" evidence="28">
    <location>
        <position position="193"/>
    </location>
    <ligand>
        <name>Mg(2+)</name>
        <dbReference type="ChEBI" id="CHEBI:18420"/>
        <label>1</label>
    </ligand>
</feature>
<dbReference type="InterPro" id="IPR025687">
    <property type="entry name" value="Znf-C4pol"/>
</dbReference>
<dbReference type="GO" id="GO:0016035">
    <property type="term" value="C:zeta DNA polymerase complex"/>
    <property type="evidence" value="ECO:0007669"/>
    <property type="project" value="InterPro"/>
</dbReference>
<evidence type="ECO:0000256" key="23">
    <source>
        <dbReference type="ARBA" id="ARBA00023204"/>
    </source>
</evidence>
<dbReference type="PROSITE" id="PS00726">
    <property type="entry name" value="AP_NUCLEASE_F1_1"/>
    <property type="match status" value="1"/>
</dbReference>
<name>A0A0E9NS14_SAICN</name>
<keyword evidence="28" id="KW-0464">Manganese</keyword>
<feature type="binding site" evidence="28">
    <location>
        <position position="306"/>
    </location>
    <ligand>
        <name>Mg(2+)</name>
        <dbReference type="ChEBI" id="CHEBI:18420"/>
        <label>1</label>
    </ligand>
</feature>
<keyword evidence="22" id="KW-0238">DNA-binding</keyword>
<feature type="region of interest" description="Disordered" evidence="31">
    <location>
        <begin position="412"/>
        <end position="437"/>
    </location>
</feature>
<keyword evidence="10" id="KW-0808">Transferase</keyword>
<feature type="compositionally biased region" description="Basic residues" evidence="31">
    <location>
        <begin position="1125"/>
        <end position="1134"/>
    </location>
</feature>
<evidence type="ECO:0000256" key="20">
    <source>
        <dbReference type="ARBA" id="ARBA00023004"/>
    </source>
</evidence>
<evidence type="ECO:0000256" key="10">
    <source>
        <dbReference type="ARBA" id="ARBA00022679"/>
    </source>
</evidence>
<evidence type="ECO:0000256" key="8">
    <source>
        <dbReference type="ARBA" id="ARBA00021589"/>
    </source>
</evidence>
<dbReference type="GO" id="GO:0051539">
    <property type="term" value="F:4 iron, 4 sulfur cluster binding"/>
    <property type="evidence" value="ECO:0007669"/>
    <property type="project" value="UniProtKB-KW"/>
</dbReference>
<evidence type="ECO:0000256" key="26">
    <source>
        <dbReference type="ARBA" id="ARBA00066055"/>
    </source>
</evidence>
<comment type="cofactor">
    <cofactor evidence="28">
        <name>Mg(2+)</name>
        <dbReference type="ChEBI" id="CHEBI:18420"/>
    </cofactor>
    <cofactor evidence="28">
        <name>Mn(2+)</name>
        <dbReference type="ChEBI" id="CHEBI:29035"/>
    </cofactor>
    <text evidence="28">Probably binds two magnesium or manganese ions per subunit.</text>
</comment>
<evidence type="ECO:0000256" key="24">
    <source>
        <dbReference type="ARBA" id="ARBA00023242"/>
    </source>
</evidence>
<keyword evidence="11" id="KW-0548">Nucleotidyltransferase</keyword>
<keyword evidence="17" id="KW-0862">Zinc</keyword>
<keyword evidence="34" id="KW-1185">Reference proteome</keyword>
<dbReference type="CDD" id="cd09088">
    <property type="entry name" value="Ape2-like_AP-endo"/>
    <property type="match status" value="1"/>
</dbReference>
<evidence type="ECO:0000256" key="12">
    <source>
        <dbReference type="ARBA" id="ARBA00022705"/>
    </source>
</evidence>
<keyword evidence="20" id="KW-0408">Iron</keyword>
<feature type="domain" description="GRF-type" evidence="32">
    <location>
        <begin position="532"/>
        <end position="584"/>
    </location>
</feature>
<feature type="compositionally biased region" description="Acidic residues" evidence="31">
    <location>
        <begin position="1038"/>
        <end position="1050"/>
    </location>
</feature>
<feature type="region of interest" description="Disordered" evidence="31">
    <location>
        <begin position="882"/>
        <end position="902"/>
    </location>
</feature>
<evidence type="ECO:0000256" key="16">
    <source>
        <dbReference type="ARBA" id="ARBA00022801"/>
    </source>
</evidence>
<dbReference type="Pfam" id="PF03372">
    <property type="entry name" value="Exo_endo_phos"/>
    <property type="match status" value="1"/>
</dbReference>
<dbReference type="FunFam" id="3.60.10.10:FF:000079">
    <property type="entry name" value="DNA-(apurinic or apyrimidinic site) lyase"/>
    <property type="match status" value="1"/>
</dbReference>
<feature type="binding site" evidence="28">
    <location>
        <position position="7"/>
    </location>
    <ligand>
        <name>Mg(2+)</name>
        <dbReference type="ChEBI" id="CHEBI:18420"/>
        <label>1</label>
    </ligand>
</feature>
<dbReference type="Pfam" id="PF00136">
    <property type="entry name" value="DNA_pol_B"/>
    <property type="match status" value="1"/>
</dbReference>
<dbReference type="EMBL" id="BACD03000073">
    <property type="protein sequence ID" value="GAO52548.1"/>
    <property type="molecule type" value="Genomic_DNA"/>
</dbReference>
<dbReference type="Gene3D" id="3.30.420.10">
    <property type="entry name" value="Ribonuclease H-like superfamily/Ribonuclease H"/>
    <property type="match status" value="1"/>
</dbReference>
<comment type="subcellular location">
    <subcellularLocation>
        <location evidence="3">Nucleus</location>
    </subcellularLocation>
</comment>
<dbReference type="GO" id="GO:0006260">
    <property type="term" value="P:DNA replication"/>
    <property type="evidence" value="ECO:0007669"/>
    <property type="project" value="UniProtKB-KW"/>
</dbReference>
<keyword evidence="18 28" id="KW-0460">Magnesium</keyword>
<evidence type="ECO:0000256" key="9">
    <source>
        <dbReference type="ARBA" id="ARBA00022485"/>
    </source>
</evidence>
<dbReference type="NCBIfam" id="TIGR00633">
    <property type="entry name" value="xth"/>
    <property type="match status" value="1"/>
</dbReference>
<feature type="region of interest" description="Disordered" evidence="31">
    <location>
        <begin position="1024"/>
        <end position="1054"/>
    </location>
</feature>
<evidence type="ECO:0000256" key="19">
    <source>
        <dbReference type="ARBA" id="ARBA00022932"/>
    </source>
</evidence>
<dbReference type="InterPro" id="IPR004808">
    <property type="entry name" value="AP_endonuc_1"/>
</dbReference>
<comment type="caution">
    <text evidence="33">The sequence shown here is derived from an EMBL/GenBank/DDBJ whole genome shotgun (WGS) entry which is preliminary data.</text>
</comment>
<dbReference type="FunFam" id="1.10.287.690:FF:000002">
    <property type="entry name" value="DNA polymerase zeta"/>
    <property type="match status" value="1"/>
</dbReference>
<comment type="similarity">
    <text evidence="4">Belongs to the DNA polymerase type-B family.</text>
</comment>
<dbReference type="GO" id="GO:0008270">
    <property type="term" value="F:zinc ion binding"/>
    <property type="evidence" value="ECO:0007669"/>
    <property type="project" value="UniProtKB-KW"/>
</dbReference>
<dbReference type="InterPro" id="IPR042087">
    <property type="entry name" value="DNA_pol_B_thumb"/>
</dbReference>
<feature type="active site" description="Proton acceptor" evidence="27">
    <location>
        <position position="307"/>
    </location>
</feature>
<evidence type="ECO:0000256" key="30">
    <source>
        <dbReference type="PROSITE-ProRule" id="PRU01343"/>
    </source>
</evidence>
<dbReference type="FunFam" id="3.30.420.10:FF:000024">
    <property type="entry name" value="DNA polymerase zeta catalytic subunit"/>
    <property type="match status" value="1"/>
</dbReference>
<evidence type="ECO:0000256" key="29">
    <source>
        <dbReference type="PIRSR" id="PIRSR604808-3"/>
    </source>
</evidence>
<dbReference type="InterPro" id="IPR006134">
    <property type="entry name" value="DNA-dir_DNA_pol_B_multi_dom"/>
</dbReference>
<feature type="active site" evidence="27">
    <location>
        <position position="152"/>
    </location>
</feature>
<dbReference type="FunFam" id="1.10.132.60:FF:000007">
    <property type="entry name" value="DNA polymerase"/>
    <property type="match status" value="1"/>
</dbReference>
<dbReference type="InterPro" id="IPR005135">
    <property type="entry name" value="Endo/exonuclease/phosphatase"/>
</dbReference>
<evidence type="ECO:0000256" key="14">
    <source>
        <dbReference type="ARBA" id="ARBA00022763"/>
    </source>
</evidence>
<dbReference type="GO" id="GO:0042276">
    <property type="term" value="P:error-prone translesion synthesis"/>
    <property type="evidence" value="ECO:0007669"/>
    <property type="project" value="TreeGrafter"/>
</dbReference>
<feature type="active site" description="Proton donor/acceptor" evidence="27">
    <location>
        <position position="193"/>
    </location>
</feature>
<evidence type="ECO:0000256" key="4">
    <source>
        <dbReference type="ARBA" id="ARBA00005755"/>
    </source>
</evidence>
<comment type="similarity">
    <text evidence="5">Belongs to the DNA repair enzymes AP/ExoA family.</text>
</comment>
<dbReference type="Gene3D" id="3.90.1600.10">
    <property type="entry name" value="Palm domain of DNA polymerase"/>
    <property type="match status" value="1"/>
</dbReference>
<dbReference type="InterPro" id="IPR010666">
    <property type="entry name" value="Znf_GRF"/>
</dbReference>
<dbReference type="EC" id="2.7.7.7" evidence="6"/>
<dbReference type="GO" id="GO:0000166">
    <property type="term" value="F:nucleotide binding"/>
    <property type="evidence" value="ECO:0007669"/>
    <property type="project" value="InterPro"/>
</dbReference>
<dbReference type="Gene3D" id="1.10.132.60">
    <property type="entry name" value="DNA polymerase family B, C-terminal domain"/>
    <property type="match status" value="1"/>
</dbReference>
<dbReference type="GO" id="GO:0005634">
    <property type="term" value="C:nucleus"/>
    <property type="evidence" value="ECO:0007669"/>
    <property type="project" value="UniProtKB-SubCell"/>
</dbReference>
<dbReference type="GO" id="GO:0000724">
    <property type="term" value="P:double-strand break repair via homologous recombination"/>
    <property type="evidence" value="ECO:0007669"/>
    <property type="project" value="TreeGrafter"/>
</dbReference>
<dbReference type="PROSITE" id="PS51999">
    <property type="entry name" value="ZF_GRF"/>
    <property type="match status" value="1"/>
</dbReference>
<evidence type="ECO:0000256" key="15">
    <source>
        <dbReference type="ARBA" id="ARBA00022771"/>
    </source>
</evidence>
<comment type="subunit">
    <text evidence="26">Forms DNA polymerase zeta with REV7.</text>
</comment>
<feature type="compositionally biased region" description="Polar residues" evidence="31">
    <location>
        <begin position="1135"/>
        <end position="1151"/>
    </location>
</feature>
<dbReference type="InterPro" id="IPR030559">
    <property type="entry name" value="PolZ_Rev3"/>
</dbReference>
<comment type="catalytic activity">
    <reaction evidence="25">
        <text>DNA(n) + a 2'-deoxyribonucleoside 5'-triphosphate = DNA(n+1) + diphosphate</text>
        <dbReference type="Rhea" id="RHEA:22508"/>
        <dbReference type="Rhea" id="RHEA-COMP:17339"/>
        <dbReference type="Rhea" id="RHEA-COMP:17340"/>
        <dbReference type="ChEBI" id="CHEBI:33019"/>
        <dbReference type="ChEBI" id="CHEBI:61560"/>
        <dbReference type="ChEBI" id="CHEBI:173112"/>
        <dbReference type="EC" id="2.7.7.7"/>
    </reaction>
</comment>
<evidence type="ECO:0000256" key="22">
    <source>
        <dbReference type="ARBA" id="ARBA00023125"/>
    </source>
</evidence>